<name>A0A0V8E4D1_LACLL</name>
<comment type="caution">
    <text evidence="3">The sequence shown here is derived from an EMBL/GenBank/DDBJ whole genome shotgun (WGS) entry which is preliminary data.</text>
</comment>
<feature type="transmembrane region" description="Helical" evidence="2">
    <location>
        <begin position="408"/>
        <end position="427"/>
    </location>
</feature>
<keyword evidence="2" id="KW-0472">Membrane</keyword>
<proteinExistence type="predicted"/>
<feature type="region of interest" description="Disordered" evidence="1">
    <location>
        <begin position="1"/>
        <end position="135"/>
    </location>
</feature>
<evidence type="ECO:0000313" key="4">
    <source>
        <dbReference type="Proteomes" id="UP000053612"/>
    </source>
</evidence>
<feature type="compositionally biased region" description="Basic and acidic residues" evidence="1">
    <location>
        <begin position="238"/>
        <end position="252"/>
    </location>
</feature>
<sequence length="438" mass="48124">MSSINSPSSSMSLTSNSELATNQSNSCEATEVYNNSSTHSSDLLNSGSNDSLDSDSDSDSDSSNLSSIPNLETNQTISSRPSEVNNISENPKKVSSSNSVQENSTDHEMSTNPKSSISSPVSTTSSSQPKESQSNLLNTTVGINNPITFNNSSSENFAASNLTSYSNNNPESSESRYLNISNEAQRNNHSEISYSLPSSNLNENNTSSIQSQVILESSKSSTNKRSSLLSIINSTSHPQKEDHQSNSSDEVKSNNNIESILGQLNSISNKTHVNSLTSQKLSVSYTLPSKSKVMNEKNKNSNIISEEKLIRTPQKNDESQNLGQITALDLSFNKEVETMEDSKTVPDKVLDNENGDRSQNNKTSTIAKDKNKVFFKRSEFNSKILDSDNNILKKTVLLKKHGFISDNFFIGLITILEACFIFIFILFKKKKRVKKDID</sequence>
<dbReference type="AlphaFoldDB" id="A0A0V8E4D1"/>
<protein>
    <submittedName>
        <fullName evidence="3">Uncharacterized protein</fullName>
    </submittedName>
</protein>
<evidence type="ECO:0000256" key="2">
    <source>
        <dbReference type="SAM" id="Phobius"/>
    </source>
</evidence>
<feature type="compositionally biased region" description="Low complexity" evidence="1">
    <location>
        <begin position="40"/>
        <end position="51"/>
    </location>
</feature>
<gene>
    <name evidence="3" type="ORF">LMG9449_0627</name>
</gene>
<feature type="region of interest" description="Disordered" evidence="1">
    <location>
        <begin position="234"/>
        <end position="253"/>
    </location>
</feature>
<dbReference type="PATRIC" id="fig|1360.109.peg.972"/>
<feature type="compositionally biased region" description="Low complexity" evidence="1">
    <location>
        <begin position="1"/>
        <end position="17"/>
    </location>
</feature>
<keyword evidence="2" id="KW-0812">Transmembrane</keyword>
<feature type="compositionally biased region" description="Low complexity" evidence="1">
    <location>
        <begin position="110"/>
        <end position="129"/>
    </location>
</feature>
<evidence type="ECO:0000313" key="3">
    <source>
        <dbReference type="EMBL" id="KSU20521.1"/>
    </source>
</evidence>
<feature type="compositionally biased region" description="Polar residues" evidence="1">
    <location>
        <begin position="68"/>
        <end position="103"/>
    </location>
</feature>
<accession>A0A0V8E4D1</accession>
<keyword evidence="2" id="KW-1133">Transmembrane helix</keyword>
<organism evidence="3 4">
    <name type="scientific">Lactococcus lactis subsp. lactis</name>
    <name type="common">Streptococcus lactis</name>
    <dbReference type="NCBI Taxonomy" id="1360"/>
    <lineage>
        <taxon>Bacteria</taxon>
        <taxon>Bacillati</taxon>
        <taxon>Bacillota</taxon>
        <taxon>Bacilli</taxon>
        <taxon>Lactobacillales</taxon>
        <taxon>Streptococcaceae</taxon>
        <taxon>Lactococcus</taxon>
    </lineage>
</organism>
<evidence type="ECO:0000256" key="1">
    <source>
        <dbReference type="SAM" id="MobiDB-lite"/>
    </source>
</evidence>
<dbReference type="EMBL" id="LKLS01000064">
    <property type="protein sequence ID" value="KSU20521.1"/>
    <property type="molecule type" value="Genomic_DNA"/>
</dbReference>
<reference evidence="4" key="1">
    <citation type="submission" date="2015-10" db="EMBL/GenBank/DDBJ databases">
        <title>Draft Genome Sequences of 11 Lactococcus lactis subspecies cremoris strains.</title>
        <authorList>
            <person name="Wels M."/>
            <person name="Backus L."/>
            <person name="Boekhorst J."/>
            <person name="Dijkstra A."/>
            <person name="Beerthuizen M."/>
            <person name="Kelly W."/>
            <person name="Siezen R."/>
            <person name="Bachmann H."/>
            <person name="Van Hijum S."/>
        </authorList>
    </citation>
    <scope>NUCLEOTIDE SEQUENCE [LARGE SCALE GENOMIC DNA]</scope>
    <source>
        <strain evidence="4">LMG9449</strain>
    </source>
</reference>
<dbReference type="Proteomes" id="UP000053612">
    <property type="component" value="Unassembled WGS sequence"/>
</dbReference>
<feature type="compositionally biased region" description="Polar residues" evidence="1">
    <location>
        <begin position="18"/>
        <end position="39"/>
    </location>
</feature>